<evidence type="ECO:0000259" key="2">
    <source>
        <dbReference type="PROSITE" id="PS50234"/>
    </source>
</evidence>
<feature type="domain" description="UBC core" evidence="1">
    <location>
        <begin position="759"/>
        <end position="904"/>
    </location>
</feature>
<dbReference type="EMBL" id="JAPFFF010000038">
    <property type="protein sequence ID" value="KAK8842424.1"/>
    <property type="molecule type" value="Genomic_DNA"/>
</dbReference>
<dbReference type="Pfam" id="PF00179">
    <property type="entry name" value="UQ_con"/>
    <property type="match status" value="1"/>
</dbReference>
<comment type="caution">
    <text evidence="3">The sequence shown here is derived from an EMBL/GenBank/DDBJ whole genome shotgun (WGS) entry which is preliminary data.</text>
</comment>
<dbReference type="SUPFAM" id="SSF54495">
    <property type="entry name" value="UBC-like"/>
    <property type="match status" value="1"/>
</dbReference>
<gene>
    <name evidence="3" type="ORF">M9Y10_026007</name>
</gene>
<organism evidence="3 4">
    <name type="scientific">Tritrichomonas musculus</name>
    <dbReference type="NCBI Taxonomy" id="1915356"/>
    <lineage>
        <taxon>Eukaryota</taxon>
        <taxon>Metamonada</taxon>
        <taxon>Parabasalia</taxon>
        <taxon>Tritrichomonadida</taxon>
        <taxon>Tritrichomonadidae</taxon>
        <taxon>Tritrichomonas</taxon>
    </lineage>
</organism>
<dbReference type="SUPFAM" id="SSF53300">
    <property type="entry name" value="vWA-like"/>
    <property type="match status" value="1"/>
</dbReference>
<feature type="domain" description="VWFA" evidence="2">
    <location>
        <begin position="495"/>
        <end position="704"/>
    </location>
</feature>
<dbReference type="InterPro" id="IPR036465">
    <property type="entry name" value="vWFA_dom_sf"/>
</dbReference>
<dbReference type="InterPro" id="IPR050113">
    <property type="entry name" value="Ub_conjugating_enzyme"/>
</dbReference>
<evidence type="ECO:0000259" key="1">
    <source>
        <dbReference type="PROSITE" id="PS50127"/>
    </source>
</evidence>
<dbReference type="PANTHER" id="PTHR24067">
    <property type="entry name" value="UBIQUITIN-CONJUGATING ENZYME E2"/>
    <property type="match status" value="1"/>
</dbReference>
<accession>A0ABR2H888</accession>
<sequence length="955" mass="109662">MDTIMEVYYSVDGKEVLSIKVSTQILVCEFIDEVSALVGKTDLSTAYLKGRKLNEAFLLENYLTDKDTDVVFISNDPNYDLKLLPTFDFIGKKDGDEKLDDTISKTSHHYTLDENDLSPQIRNNNFMIYTTATVDSLLKGNKIIINMNDSYQKIHDKIKELIVSFNNNDIPEDFEMHIFLPSGIPFKKDSSLADFFGITFHSWNKMYVIVTKKLGNLIDKEITEPCNCLKANQNLLSPLYESTLPGLTQIATFLGYLFHEGINSEHLMTVLATLTRFAPLITSICRLLEHYEIDGLNIISITAPLHTLFKSLLPQEIKNGEIFEYTIQTLTYLNKVHPDMFVDLRILDMDKKPSVEDQEFYDYLKKNNHQKHVIAWGGDVVKEETKGIIMERPPEPILTDEDHEEYIFKVRKTFKPVAPLSLHYIHYPTFIRGERKNEVLLFIKEVTNKENMIEYIDPKEGKVKEISIEELAIKLHNSKKEEFLSAIDGNVVDQIIVICFDESRSMKWKLEGKNPRRPGEITRIEVASRFLKAFIDQSNALRVSSIYGLIGFNNEVKTKQELTALSSHFLDPLKEIIPNEKTSLYDALKEAQDKILAITQPDSNGNLPYPNAKLRIIVISDGSDNNSSASPSDLVNSFIQNGIIVDTVLVTTFNVEQNDEMCAMSKMTGGVCLRPKTIEEGLHIFEQEAFLNIKMRHIDPPHKIPVTKDGLEMKKGEFKGNYDTEIKNQTIFLAEEKIYLTSPLYMCLLYQTERDIKTMRCRRAIKELNFIGNNPNDNYVVYSSYSTPEEWRIFIKGPKKNFNEKWLNIFMSLSSLYPTVPPSFIFLTKPFHPNVSREGIIKFSLIDKNYSPKVTIDAMIKGIIDLLENPEKDSILNKEAARLFESDKKKYDEKQSHENIGEDNYLDFLKDVTVYDELPEKTETDEIVPGLLVTNNHPDERKLVDDDDFYGFDSS</sequence>
<evidence type="ECO:0008006" key="5">
    <source>
        <dbReference type="Google" id="ProtNLM"/>
    </source>
</evidence>
<dbReference type="InterPro" id="IPR000608">
    <property type="entry name" value="UBC"/>
</dbReference>
<reference evidence="3 4" key="1">
    <citation type="submission" date="2024-04" db="EMBL/GenBank/DDBJ databases">
        <title>Tritrichomonas musculus Genome.</title>
        <authorList>
            <person name="Alves-Ferreira E."/>
            <person name="Grigg M."/>
            <person name="Lorenzi H."/>
            <person name="Galac M."/>
        </authorList>
    </citation>
    <scope>NUCLEOTIDE SEQUENCE [LARGE SCALE GENOMIC DNA]</scope>
    <source>
        <strain evidence="3 4">EAF2021</strain>
    </source>
</reference>
<proteinExistence type="predicted"/>
<dbReference type="SMART" id="SM00212">
    <property type="entry name" value="UBCc"/>
    <property type="match status" value="1"/>
</dbReference>
<protein>
    <recommendedName>
        <fullName evidence="5">VWFA domain-containing protein</fullName>
    </recommendedName>
</protein>
<dbReference type="SMART" id="SM00327">
    <property type="entry name" value="VWA"/>
    <property type="match status" value="1"/>
</dbReference>
<dbReference type="CDD" id="cd00195">
    <property type="entry name" value="UBCc_UEV"/>
    <property type="match status" value="1"/>
</dbReference>
<evidence type="ECO:0000313" key="4">
    <source>
        <dbReference type="Proteomes" id="UP001470230"/>
    </source>
</evidence>
<dbReference type="Gene3D" id="3.10.110.10">
    <property type="entry name" value="Ubiquitin Conjugating Enzyme"/>
    <property type="match status" value="1"/>
</dbReference>
<dbReference type="PROSITE" id="PS50234">
    <property type="entry name" value="VWFA"/>
    <property type="match status" value="1"/>
</dbReference>
<dbReference type="CDD" id="cd00198">
    <property type="entry name" value="vWFA"/>
    <property type="match status" value="1"/>
</dbReference>
<keyword evidence="4" id="KW-1185">Reference proteome</keyword>
<dbReference type="InterPro" id="IPR002035">
    <property type="entry name" value="VWF_A"/>
</dbReference>
<dbReference type="Pfam" id="PF13519">
    <property type="entry name" value="VWA_2"/>
    <property type="match status" value="1"/>
</dbReference>
<dbReference type="Gene3D" id="3.40.50.410">
    <property type="entry name" value="von Willebrand factor, type A domain"/>
    <property type="match status" value="1"/>
</dbReference>
<dbReference type="InterPro" id="IPR016135">
    <property type="entry name" value="UBQ-conjugating_enzyme/RWD"/>
</dbReference>
<dbReference type="Proteomes" id="UP001470230">
    <property type="component" value="Unassembled WGS sequence"/>
</dbReference>
<evidence type="ECO:0000313" key="3">
    <source>
        <dbReference type="EMBL" id="KAK8842424.1"/>
    </source>
</evidence>
<name>A0ABR2H888_9EUKA</name>
<dbReference type="PROSITE" id="PS50127">
    <property type="entry name" value="UBC_2"/>
    <property type="match status" value="1"/>
</dbReference>